<dbReference type="PANTHER" id="PTHR34473:SF3">
    <property type="entry name" value="TRANSMEMBRANE PROTEIN-RELATED"/>
    <property type="match status" value="1"/>
</dbReference>
<dbReference type="EMBL" id="JAVDUJ010000001">
    <property type="protein sequence ID" value="MDR6939872.1"/>
    <property type="molecule type" value="Genomic_DNA"/>
</dbReference>
<evidence type="ECO:0000256" key="1">
    <source>
        <dbReference type="SAM" id="Phobius"/>
    </source>
</evidence>
<organism evidence="3 4">
    <name type="scientific">Arcanobacterium hippocoleae</name>
    <dbReference type="NCBI Taxonomy" id="149017"/>
    <lineage>
        <taxon>Bacteria</taxon>
        <taxon>Bacillati</taxon>
        <taxon>Actinomycetota</taxon>
        <taxon>Actinomycetes</taxon>
        <taxon>Actinomycetales</taxon>
        <taxon>Actinomycetaceae</taxon>
        <taxon>Arcanobacterium</taxon>
    </lineage>
</organism>
<evidence type="ECO:0000313" key="4">
    <source>
        <dbReference type="Proteomes" id="UP001266099"/>
    </source>
</evidence>
<keyword evidence="4" id="KW-1185">Reference proteome</keyword>
<feature type="transmembrane region" description="Helical" evidence="1">
    <location>
        <begin position="21"/>
        <end position="47"/>
    </location>
</feature>
<dbReference type="PANTHER" id="PTHR34473">
    <property type="entry name" value="UPF0699 TRANSMEMBRANE PROTEIN YDBS"/>
    <property type="match status" value="1"/>
</dbReference>
<keyword evidence="1" id="KW-0812">Transmembrane</keyword>
<feature type="domain" description="YdbS-like PH" evidence="2">
    <location>
        <begin position="77"/>
        <end position="154"/>
    </location>
</feature>
<accession>A0ABU1T3B7</accession>
<proteinExistence type="predicted"/>
<sequence length="165" mass="18181">MRAPLGAQIPFTRVDENYFRVLRISALITTGIFTLPLIIFGCFYGGVSFPANLWWIATVIPLVLGAISLIFAKRRARAIGYFEGENELIIHRGIMFEHLNVVPYGRMQQVNVSSGPLLGRFDLASVELVTASADSNATIPGLTRAEAERLRDRLTDLGSAQMEGL</sequence>
<dbReference type="RefSeq" id="WP_309956893.1">
    <property type="nucleotide sequence ID" value="NZ_JAVDUJ010000001.1"/>
</dbReference>
<keyword evidence="1" id="KW-1133">Transmembrane helix</keyword>
<dbReference type="InterPro" id="IPR005182">
    <property type="entry name" value="YdbS-like_PH"/>
</dbReference>
<evidence type="ECO:0000313" key="3">
    <source>
        <dbReference type="EMBL" id="MDR6939872.1"/>
    </source>
</evidence>
<dbReference type="Proteomes" id="UP001266099">
    <property type="component" value="Unassembled WGS sequence"/>
</dbReference>
<reference evidence="3 4" key="1">
    <citation type="submission" date="2023-07" db="EMBL/GenBank/DDBJ databases">
        <title>Sequencing the genomes of 1000 actinobacteria strains.</title>
        <authorList>
            <person name="Klenk H.-P."/>
        </authorList>
    </citation>
    <scope>NUCLEOTIDE SEQUENCE [LARGE SCALE GENOMIC DNA]</scope>
    <source>
        <strain evidence="3 4">DSM 15539</strain>
    </source>
</reference>
<protein>
    <submittedName>
        <fullName evidence="3">Membrane protein YdbS with pleckstrin-like domain</fullName>
    </submittedName>
</protein>
<keyword evidence="1" id="KW-0472">Membrane</keyword>
<evidence type="ECO:0000259" key="2">
    <source>
        <dbReference type="Pfam" id="PF03703"/>
    </source>
</evidence>
<dbReference type="Pfam" id="PF03703">
    <property type="entry name" value="bPH_2"/>
    <property type="match status" value="1"/>
</dbReference>
<comment type="caution">
    <text evidence="3">The sequence shown here is derived from an EMBL/GenBank/DDBJ whole genome shotgun (WGS) entry which is preliminary data.</text>
</comment>
<gene>
    <name evidence="3" type="ORF">J2S36_001415</name>
</gene>
<feature type="transmembrane region" description="Helical" evidence="1">
    <location>
        <begin position="53"/>
        <end position="72"/>
    </location>
</feature>
<name>A0ABU1T3B7_9ACTO</name>